<reference evidence="1 2" key="1">
    <citation type="journal article" date="2024" name="J Genomics">
        <title>Draft genome sequencing and assembly of Favolaschia claudopus CIRM-BRFM 2984 isolated from oak limbs.</title>
        <authorList>
            <person name="Navarro D."/>
            <person name="Drula E."/>
            <person name="Chaduli D."/>
            <person name="Cazenave R."/>
            <person name="Ahrendt S."/>
            <person name="Wang J."/>
            <person name="Lipzen A."/>
            <person name="Daum C."/>
            <person name="Barry K."/>
            <person name="Grigoriev I.V."/>
            <person name="Favel A."/>
            <person name="Rosso M.N."/>
            <person name="Martin F."/>
        </authorList>
    </citation>
    <scope>NUCLEOTIDE SEQUENCE [LARGE SCALE GENOMIC DNA]</scope>
    <source>
        <strain evidence="1 2">CIRM-BRFM 2984</strain>
    </source>
</reference>
<sequence>MPIPSTTEADLVLTARMLEVLFASHLFFEFASFLTLEYQGAPTTLKAALIATGIDRPVTVRVPSATGTMRGAWFHPWFGFAPDNETVTLDIAVVSPGTGSSNTADLGIAIVHVNQRNEAGHPVNLALKRRLGAESRDWFGNLVILEIDMGTNEMQSLRQENADLALRCLEQFVRDVWSAEEDAPGTSAVETHSVSSE</sequence>
<name>A0AAV9Z7G9_9AGAR</name>
<proteinExistence type="predicted"/>
<organism evidence="1 2">
    <name type="scientific">Favolaschia claudopus</name>
    <dbReference type="NCBI Taxonomy" id="2862362"/>
    <lineage>
        <taxon>Eukaryota</taxon>
        <taxon>Fungi</taxon>
        <taxon>Dikarya</taxon>
        <taxon>Basidiomycota</taxon>
        <taxon>Agaricomycotina</taxon>
        <taxon>Agaricomycetes</taxon>
        <taxon>Agaricomycetidae</taxon>
        <taxon>Agaricales</taxon>
        <taxon>Marasmiineae</taxon>
        <taxon>Mycenaceae</taxon>
        <taxon>Favolaschia</taxon>
    </lineage>
</organism>
<dbReference type="EMBL" id="JAWWNJ010000185">
    <property type="protein sequence ID" value="KAK6974307.1"/>
    <property type="molecule type" value="Genomic_DNA"/>
</dbReference>
<evidence type="ECO:0000313" key="2">
    <source>
        <dbReference type="Proteomes" id="UP001362999"/>
    </source>
</evidence>
<protein>
    <submittedName>
        <fullName evidence="1">Uncharacterized protein</fullName>
    </submittedName>
</protein>
<accession>A0AAV9Z7G9</accession>
<dbReference type="Proteomes" id="UP001362999">
    <property type="component" value="Unassembled WGS sequence"/>
</dbReference>
<comment type="caution">
    <text evidence="1">The sequence shown here is derived from an EMBL/GenBank/DDBJ whole genome shotgun (WGS) entry which is preliminary data.</text>
</comment>
<dbReference type="AlphaFoldDB" id="A0AAV9Z7G9"/>
<gene>
    <name evidence="1" type="ORF">R3P38DRAFT_2812053</name>
</gene>
<keyword evidence="2" id="KW-1185">Reference proteome</keyword>
<evidence type="ECO:0000313" key="1">
    <source>
        <dbReference type="EMBL" id="KAK6974307.1"/>
    </source>
</evidence>